<evidence type="ECO:0000313" key="4">
    <source>
        <dbReference type="EMBL" id="SIR71339.1"/>
    </source>
</evidence>
<dbReference type="PANTHER" id="PTHR30404">
    <property type="entry name" value="N-ACETYLMURAMOYL-L-ALANINE AMIDASE"/>
    <property type="match status" value="1"/>
</dbReference>
<keyword evidence="1" id="KW-0378">Hydrolase</keyword>
<dbReference type="EMBL" id="FTNK01000041">
    <property type="protein sequence ID" value="SIR71339.1"/>
    <property type="molecule type" value="Genomic_DNA"/>
</dbReference>
<evidence type="ECO:0000256" key="1">
    <source>
        <dbReference type="ARBA" id="ARBA00022801"/>
    </source>
</evidence>
<dbReference type="SMART" id="SM00646">
    <property type="entry name" value="Ami_3"/>
    <property type="match status" value="1"/>
</dbReference>
<dbReference type="CDD" id="cd02696">
    <property type="entry name" value="MurNAc-LAA"/>
    <property type="match status" value="1"/>
</dbReference>
<dbReference type="InterPro" id="IPR002508">
    <property type="entry name" value="MurNAc-LAA_cat"/>
</dbReference>
<keyword evidence="2" id="KW-0472">Membrane</keyword>
<gene>
    <name evidence="4" type="ORF">SAMN05421578_1415</name>
</gene>
<dbReference type="PANTHER" id="PTHR30404:SF0">
    <property type="entry name" value="N-ACETYLMURAMOYL-L-ALANINE AMIDASE AMIC"/>
    <property type="match status" value="1"/>
</dbReference>
<keyword evidence="2" id="KW-1133">Transmembrane helix</keyword>
<dbReference type="RefSeq" id="WP_068591728.1">
    <property type="nucleotide sequence ID" value="NZ_FTNK01000041.1"/>
</dbReference>
<dbReference type="Gene3D" id="3.40.630.40">
    <property type="entry name" value="Zn-dependent exopeptidases"/>
    <property type="match status" value="1"/>
</dbReference>
<dbReference type="InterPro" id="IPR050695">
    <property type="entry name" value="N-acetylmuramoyl_amidase_3"/>
</dbReference>
<evidence type="ECO:0000256" key="2">
    <source>
        <dbReference type="SAM" id="Phobius"/>
    </source>
</evidence>
<sequence length="244" mass="27195">MKRVRRKLLQRRQAILMISIVVFMGMVWLIYALSSPISGNRITTSGESTVSLNKNMATPQEVSKRYKIVIDAGHGGKDPGAEGASGNRERAYTLALSTKVYDLLQQEPIFEAYRTRTDDTFVKLKDRAQIANDLDADAFVSIHGNTYSGLDVSGTETYYYADESFLFASEVHEQLAEATGFKDRGVKKESLGVLKLSNNLAILLELGFLTNPSDETNMLSEVHQNRTAQAIVRGIKKYFVDREG</sequence>
<reference evidence="4 5" key="1">
    <citation type="submission" date="2017-01" db="EMBL/GenBank/DDBJ databases">
        <authorList>
            <person name="Varghese N."/>
            <person name="Submissions S."/>
        </authorList>
    </citation>
    <scope>NUCLEOTIDE SEQUENCE [LARGE SCALE GENOMIC DNA]</scope>
    <source>
        <strain evidence="4 5">ATCC 23464</strain>
    </source>
</reference>
<keyword evidence="5" id="KW-1185">Reference proteome</keyword>
<dbReference type="Proteomes" id="UP000186666">
    <property type="component" value="Unassembled WGS sequence"/>
</dbReference>
<proteinExistence type="predicted"/>
<feature type="domain" description="MurNAc-LAA" evidence="3">
    <location>
        <begin position="128"/>
        <end position="236"/>
    </location>
</feature>
<keyword evidence="2" id="KW-0812">Transmembrane</keyword>
<accession>A0ABY1KEH3</accession>
<evidence type="ECO:0000259" key="3">
    <source>
        <dbReference type="SMART" id="SM00646"/>
    </source>
</evidence>
<dbReference type="SUPFAM" id="SSF53187">
    <property type="entry name" value="Zn-dependent exopeptidases"/>
    <property type="match status" value="1"/>
</dbReference>
<feature type="transmembrane region" description="Helical" evidence="2">
    <location>
        <begin position="12"/>
        <end position="33"/>
    </location>
</feature>
<name>A0ABY1KEH3_9BACL</name>
<protein>
    <submittedName>
        <fullName evidence="4">N-acetylmuramoyl-L-alanine amidase</fullName>
    </submittedName>
</protein>
<evidence type="ECO:0000313" key="5">
    <source>
        <dbReference type="Proteomes" id="UP000186666"/>
    </source>
</evidence>
<comment type="caution">
    <text evidence="4">The sequence shown here is derived from an EMBL/GenBank/DDBJ whole genome shotgun (WGS) entry which is preliminary data.</text>
</comment>
<organism evidence="4 5">
    <name type="scientific">Paenibacillus macquariensis</name>
    <dbReference type="NCBI Taxonomy" id="948756"/>
    <lineage>
        <taxon>Bacteria</taxon>
        <taxon>Bacillati</taxon>
        <taxon>Bacillota</taxon>
        <taxon>Bacilli</taxon>
        <taxon>Bacillales</taxon>
        <taxon>Paenibacillaceae</taxon>
        <taxon>Paenibacillus</taxon>
    </lineage>
</organism>
<dbReference type="Pfam" id="PF01520">
    <property type="entry name" value="Amidase_3"/>
    <property type="match status" value="1"/>
</dbReference>